<keyword evidence="3" id="KW-0472">Membrane</keyword>
<evidence type="ECO:0000259" key="4">
    <source>
        <dbReference type="SMART" id="SM00563"/>
    </source>
</evidence>
<keyword evidence="1 5" id="KW-0808">Transferase</keyword>
<dbReference type="PANTHER" id="PTHR10434:SF11">
    <property type="entry name" value="1-ACYL-SN-GLYCEROL-3-PHOSPHATE ACYLTRANSFERASE"/>
    <property type="match status" value="1"/>
</dbReference>
<evidence type="ECO:0000313" key="5">
    <source>
        <dbReference type="EMBL" id="RZD19484.1"/>
    </source>
</evidence>
<evidence type="ECO:0000256" key="2">
    <source>
        <dbReference type="ARBA" id="ARBA00023315"/>
    </source>
</evidence>
<accession>A0A519BQD8</accession>
<dbReference type="GO" id="GO:0006654">
    <property type="term" value="P:phosphatidic acid biosynthetic process"/>
    <property type="evidence" value="ECO:0007669"/>
    <property type="project" value="TreeGrafter"/>
</dbReference>
<dbReference type="Pfam" id="PF01553">
    <property type="entry name" value="Acyltransferase"/>
    <property type="match status" value="1"/>
</dbReference>
<dbReference type="PANTHER" id="PTHR10434">
    <property type="entry name" value="1-ACYL-SN-GLYCEROL-3-PHOSPHATE ACYLTRANSFERASE"/>
    <property type="match status" value="1"/>
</dbReference>
<dbReference type="Proteomes" id="UP000319296">
    <property type="component" value="Unassembled WGS sequence"/>
</dbReference>
<dbReference type="SUPFAM" id="SSF69593">
    <property type="entry name" value="Glycerol-3-phosphate (1)-acyltransferase"/>
    <property type="match status" value="1"/>
</dbReference>
<dbReference type="GO" id="GO:0003841">
    <property type="term" value="F:1-acylglycerol-3-phosphate O-acyltransferase activity"/>
    <property type="evidence" value="ECO:0007669"/>
    <property type="project" value="TreeGrafter"/>
</dbReference>
<comment type="caution">
    <text evidence="5">The sequence shown here is derived from an EMBL/GenBank/DDBJ whole genome shotgun (WGS) entry which is preliminary data.</text>
</comment>
<feature type="domain" description="Phospholipid/glycerol acyltransferase" evidence="4">
    <location>
        <begin position="73"/>
        <end position="208"/>
    </location>
</feature>
<protein>
    <submittedName>
        <fullName evidence="5">1-acyl-sn-glycerol-3-phosphate acyltransferase</fullName>
    </submittedName>
</protein>
<sequence length="259" mass="29201">MITKDTLYSVFYWFIIIFNTIFFGTAAIILSFFDSSGKKTQKIAELWAKTILYLLNIKIETSGLENISGGSSYLIVSNHQSYFDIFILLASLNIEFKFIAKSSLFNIPFLGWSMKRLGYISIDRKNLKKTLALFNSINHKIQSSENNSKNNIDADIKNTDKIKSMSILIFPEGTRSSDGKLKNFKTAGLKRLIEILNLPVLPVAISGTFDILKKGSLTIHGGKKVNIKILKPILIYENGTKLAHKIIEDIAEKINKELL</sequence>
<feature type="transmembrane region" description="Helical" evidence="3">
    <location>
        <begin position="12"/>
        <end position="33"/>
    </location>
</feature>
<name>A0A519BQD8_9DELT</name>
<evidence type="ECO:0000256" key="1">
    <source>
        <dbReference type="ARBA" id="ARBA00022679"/>
    </source>
</evidence>
<proteinExistence type="predicted"/>
<organism evidence="5 6">
    <name type="scientific">Candidatus Acididesulfobacter diazotrophicus</name>
    <dbReference type="NCBI Taxonomy" id="2597226"/>
    <lineage>
        <taxon>Bacteria</taxon>
        <taxon>Deltaproteobacteria</taxon>
        <taxon>Candidatus Acidulodesulfobacterales</taxon>
        <taxon>Candidatus Acididesulfobacter</taxon>
    </lineage>
</organism>
<dbReference type="SMART" id="SM00563">
    <property type="entry name" value="PlsC"/>
    <property type="match status" value="1"/>
</dbReference>
<evidence type="ECO:0000313" key="6">
    <source>
        <dbReference type="Proteomes" id="UP000319296"/>
    </source>
</evidence>
<dbReference type="CDD" id="cd07989">
    <property type="entry name" value="LPLAT_AGPAT-like"/>
    <property type="match status" value="1"/>
</dbReference>
<dbReference type="InterPro" id="IPR002123">
    <property type="entry name" value="Plipid/glycerol_acylTrfase"/>
</dbReference>
<reference evidence="5 6" key="1">
    <citation type="journal article" date="2019" name="ISME J.">
        <title>Insights into ecological role of a new deltaproteobacterial order Candidatus Acidulodesulfobacterales by metagenomics and metatranscriptomics.</title>
        <authorList>
            <person name="Tan S."/>
            <person name="Liu J."/>
            <person name="Fang Y."/>
            <person name="Hedlund B.P."/>
            <person name="Lian Z.H."/>
            <person name="Huang L.Y."/>
            <person name="Li J.T."/>
            <person name="Huang L.N."/>
            <person name="Li W.J."/>
            <person name="Jiang H.C."/>
            <person name="Dong H.L."/>
            <person name="Shu W.S."/>
        </authorList>
    </citation>
    <scope>NUCLEOTIDE SEQUENCE [LARGE SCALE GENOMIC DNA]</scope>
    <source>
        <strain evidence="5">AP1</strain>
    </source>
</reference>
<gene>
    <name evidence="5" type="ORF">EVG15_00965</name>
</gene>
<keyword evidence="3" id="KW-1133">Transmembrane helix</keyword>
<evidence type="ECO:0000256" key="3">
    <source>
        <dbReference type="SAM" id="Phobius"/>
    </source>
</evidence>
<dbReference type="AlphaFoldDB" id="A0A519BQD8"/>
<dbReference type="EMBL" id="SGBB01000001">
    <property type="protein sequence ID" value="RZD19484.1"/>
    <property type="molecule type" value="Genomic_DNA"/>
</dbReference>
<keyword evidence="2 5" id="KW-0012">Acyltransferase</keyword>
<keyword evidence="3" id="KW-0812">Transmembrane</keyword>